<accession>A0AAV0AP34</accession>
<keyword evidence="3" id="KW-0732">Signal</keyword>
<proteinExistence type="predicted"/>
<feature type="region of interest" description="Disordered" evidence="1">
    <location>
        <begin position="340"/>
        <end position="372"/>
    </location>
</feature>
<gene>
    <name evidence="4" type="ORF">PPACK8108_LOCUS5517</name>
</gene>
<keyword evidence="2" id="KW-0812">Transmembrane</keyword>
<dbReference type="Proteomes" id="UP001153365">
    <property type="component" value="Unassembled WGS sequence"/>
</dbReference>
<name>A0AAV0AP34_PHAPC</name>
<feature type="region of interest" description="Disordered" evidence="1">
    <location>
        <begin position="447"/>
        <end position="480"/>
    </location>
</feature>
<reference evidence="4" key="1">
    <citation type="submission" date="2022-06" db="EMBL/GenBank/DDBJ databases">
        <authorList>
            <consortium name="SYNGENTA / RWTH Aachen University"/>
        </authorList>
    </citation>
    <scope>NUCLEOTIDE SEQUENCE</scope>
</reference>
<comment type="caution">
    <text evidence="4">The sequence shown here is derived from an EMBL/GenBank/DDBJ whole genome shotgun (WGS) entry which is preliminary data.</text>
</comment>
<evidence type="ECO:0000256" key="3">
    <source>
        <dbReference type="SAM" id="SignalP"/>
    </source>
</evidence>
<dbReference type="AlphaFoldDB" id="A0AAV0AP34"/>
<organism evidence="4 5">
    <name type="scientific">Phakopsora pachyrhizi</name>
    <name type="common">Asian soybean rust disease fungus</name>
    <dbReference type="NCBI Taxonomy" id="170000"/>
    <lineage>
        <taxon>Eukaryota</taxon>
        <taxon>Fungi</taxon>
        <taxon>Dikarya</taxon>
        <taxon>Basidiomycota</taxon>
        <taxon>Pucciniomycotina</taxon>
        <taxon>Pucciniomycetes</taxon>
        <taxon>Pucciniales</taxon>
        <taxon>Phakopsoraceae</taxon>
        <taxon>Phakopsora</taxon>
    </lineage>
</organism>
<evidence type="ECO:0000313" key="4">
    <source>
        <dbReference type="EMBL" id="CAH7670782.1"/>
    </source>
</evidence>
<evidence type="ECO:0000256" key="2">
    <source>
        <dbReference type="SAM" id="Phobius"/>
    </source>
</evidence>
<feature type="transmembrane region" description="Helical" evidence="2">
    <location>
        <begin position="208"/>
        <end position="232"/>
    </location>
</feature>
<keyword evidence="2" id="KW-1133">Transmembrane helix</keyword>
<evidence type="ECO:0000256" key="1">
    <source>
        <dbReference type="SAM" id="MobiDB-lite"/>
    </source>
</evidence>
<feature type="signal peptide" evidence="3">
    <location>
        <begin position="1"/>
        <end position="19"/>
    </location>
</feature>
<feature type="chain" id="PRO_5043729019" evidence="3">
    <location>
        <begin position="20"/>
        <end position="504"/>
    </location>
</feature>
<dbReference type="EMBL" id="CALTRL010001066">
    <property type="protein sequence ID" value="CAH7670782.1"/>
    <property type="molecule type" value="Genomic_DNA"/>
</dbReference>
<feature type="compositionally biased region" description="Basic and acidic residues" evidence="1">
    <location>
        <begin position="344"/>
        <end position="369"/>
    </location>
</feature>
<evidence type="ECO:0000313" key="5">
    <source>
        <dbReference type="Proteomes" id="UP001153365"/>
    </source>
</evidence>
<feature type="compositionally biased region" description="Basic and acidic residues" evidence="1">
    <location>
        <begin position="449"/>
        <end position="463"/>
    </location>
</feature>
<keyword evidence="5" id="KW-1185">Reference proteome</keyword>
<keyword evidence="2" id="KW-0472">Membrane</keyword>
<protein>
    <submittedName>
        <fullName evidence="4">Expressed protein</fullName>
    </submittedName>
</protein>
<feature type="region of interest" description="Disordered" evidence="1">
    <location>
        <begin position="179"/>
        <end position="199"/>
    </location>
</feature>
<sequence length="504" mass="55910">MFLKFFILCFIVINLLVVGMRLRASTHHRSDESLVDDDIRSSFLMFSRLIKFYPSEDRVDTLRTFHRSALNRRQESAVVPVTVTATVTVVSVLNFDQQPSSSTTQILTAVPVVSNPVNTQTIISDTLTLPVTSSPSPSPSSLPPIPIFTSSPSIVGLTTSSNSIASTTRPFIPLFTSSALPPSRSSSPNNSPSIQQSDQSDLDDATKLAIPAITISILVAVIILIIGIITLFKLKNLNDPKNSYSDSPERSSSSIFSPFIKSSNNLVSLTNDDYYRNHTNNNHSLNGVGDSDYDKRFKSLDNEKLNVVGDKVGSTGNSNSTNYESIGKIFNPIKFPKRSIAKGTSDESRTIKNDLNKDQKILKDPKDDLNQPVYDDSRLIYIQQNLKNRVIDGSGEEDSGPTDYQKKMARKHKRLTNLLSNMSSINNQNQLKPRQDEPSRLVNQLKKNQRVENFDLDDNDKVKSSSSNKKNYSEQLDDHAESSALNGKLWLPQSSLGQGLRRPV</sequence>